<dbReference type="InterPro" id="IPR003593">
    <property type="entry name" value="AAA+_ATPase"/>
</dbReference>
<dbReference type="NCBIfam" id="TIGR02315">
    <property type="entry name" value="ABC_phnC"/>
    <property type="match status" value="1"/>
</dbReference>
<sequence length="270" mass="29558">MIIQLDRLSVTYPGGVQALQSVSLNFNPGEFTVILGASGSGKSTLLRCLNGLIQPMAGSITVEGWRKLNEPKVLHQHRQRTGMIFQQHQLIGRQTALQNVLTGRLAYHSTLRSFFPLPNADKYIALECLDRVGLLNKALARVDNLSGGQQQRVGIARALAQQPRLILADEPVASLDPASSHKVISFLRQICQEDGIAAIMSLHQVDLAKTYADRIIGISHGHVVFDGNAADIQESELNRIYGNTENIHLDDAEELTEKAFGKASHGVGRR</sequence>
<dbReference type="Gene3D" id="3.40.50.300">
    <property type="entry name" value="P-loop containing nucleotide triphosphate hydrolases"/>
    <property type="match status" value="1"/>
</dbReference>
<dbReference type="PROSITE" id="PS50893">
    <property type="entry name" value="ABC_TRANSPORTER_2"/>
    <property type="match status" value="1"/>
</dbReference>
<keyword evidence="5" id="KW-0918">Phosphonate transport</keyword>
<evidence type="ECO:0000256" key="5">
    <source>
        <dbReference type="ARBA" id="ARBA00022885"/>
    </source>
</evidence>
<dbReference type="InterPro" id="IPR027417">
    <property type="entry name" value="P-loop_NTPase"/>
</dbReference>
<gene>
    <name evidence="9" type="primary">phnC</name>
    <name evidence="9" type="ORF">VB695_21525</name>
</gene>
<dbReference type="InterPro" id="IPR012693">
    <property type="entry name" value="ABC_transpr_PhnC"/>
</dbReference>
<dbReference type="SMART" id="SM00382">
    <property type="entry name" value="AAA"/>
    <property type="match status" value="1"/>
</dbReference>
<keyword evidence="4 9" id="KW-0067">ATP-binding</keyword>
<dbReference type="GO" id="GO:0005524">
    <property type="term" value="F:ATP binding"/>
    <property type="evidence" value="ECO:0007669"/>
    <property type="project" value="UniProtKB-KW"/>
</dbReference>
<evidence type="ECO:0000256" key="6">
    <source>
        <dbReference type="ARBA" id="ARBA00022967"/>
    </source>
</evidence>
<proteinExistence type="predicted"/>
<dbReference type="Proteomes" id="UP001303285">
    <property type="component" value="Unassembled WGS sequence"/>
</dbReference>
<dbReference type="EMBL" id="JAYGHK010000125">
    <property type="protein sequence ID" value="MEA5610615.1"/>
    <property type="molecule type" value="Genomic_DNA"/>
</dbReference>
<evidence type="ECO:0000256" key="4">
    <source>
        <dbReference type="ARBA" id="ARBA00022840"/>
    </source>
</evidence>
<dbReference type="Pfam" id="PF00005">
    <property type="entry name" value="ABC_tran"/>
    <property type="match status" value="1"/>
</dbReference>
<evidence type="ECO:0000256" key="2">
    <source>
        <dbReference type="ARBA" id="ARBA00022475"/>
    </source>
</evidence>
<keyword evidence="7" id="KW-0472">Membrane</keyword>
<dbReference type="InterPro" id="IPR017871">
    <property type="entry name" value="ABC_transporter-like_CS"/>
</dbReference>
<dbReference type="InterPro" id="IPR003439">
    <property type="entry name" value="ABC_transporter-like_ATP-bd"/>
</dbReference>
<protein>
    <submittedName>
        <fullName evidence="9">Phosphonate ABC transporter ATP-binding protein</fullName>
    </submittedName>
</protein>
<dbReference type="PANTHER" id="PTHR43166">
    <property type="entry name" value="AMINO ACID IMPORT ATP-BINDING PROTEIN"/>
    <property type="match status" value="1"/>
</dbReference>
<evidence type="ECO:0000256" key="3">
    <source>
        <dbReference type="ARBA" id="ARBA00022741"/>
    </source>
</evidence>
<accession>A0ABU5UZX8</accession>
<keyword evidence="3" id="KW-0547">Nucleotide-binding</keyword>
<dbReference type="CDD" id="cd03256">
    <property type="entry name" value="ABC_PhnC_transporter"/>
    <property type="match status" value="1"/>
</dbReference>
<dbReference type="InterPro" id="IPR050086">
    <property type="entry name" value="MetN_ABC_transporter-like"/>
</dbReference>
<dbReference type="RefSeq" id="WP_323244797.1">
    <property type="nucleotide sequence ID" value="NZ_JAYGHK010000125.1"/>
</dbReference>
<name>A0ABU5UZX8_NODSP</name>
<keyword evidence="6" id="KW-1278">Translocase</keyword>
<comment type="caution">
    <text evidence="9">The sequence shown here is derived from an EMBL/GenBank/DDBJ whole genome shotgun (WGS) entry which is preliminary data.</text>
</comment>
<organism evidence="9 10">
    <name type="scientific">Nodularia spumigena UHCC 0060</name>
    <dbReference type="NCBI Taxonomy" id="3110300"/>
    <lineage>
        <taxon>Bacteria</taxon>
        <taxon>Bacillati</taxon>
        <taxon>Cyanobacteriota</taxon>
        <taxon>Cyanophyceae</taxon>
        <taxon>Nostocales</taxon>
        <taxon>Nodulariaceae</taxon>
        <taxon>Nodularia</taxon>
    </lineage>
</organism>
<dbReference type="PROSITE" id="PS00211">
    <property type="entry name" value="ABC_TRANSPORTER_1"/>
    <property type="match status" value="1"/>
</dbReference>
<evidence type="ECO:0000313" key="10">
    <source>
        <dbReference type="Proteomes" id="UP001303285"/>
    </source>
</evidence>
<keyword evidence="2" id="KW-1003">Cell membrane</keyword>
<evidence type="ECO:0000313" key="9">
    <source>
        <dbReference type="EMBL" id="MEA5610615.1"/>
    </source>
</evidence>
<evidence type="ECO:0000256" key="7">
    <source>
        <dbReference type="ARBA" id="ARBA00023136"/>
    </source>
</evidence>
<feature type="domain" description="ABC transporter" evidence="8">
    <location>
        <begin position="3"/>
        <end position="245"/>
    </location>
</feature>
<dbReference type="SUPFAM" id="SSF52540">
    <property type="entry name" value="P-loop containing nucleoside triphosphate hydrolases"/>
    <property type="match status" value="1"/>
</dbReference>
<evidence type="ECO:0000259" key="8">
    <source>
        <dbReference type="PROSITE" id="PS50893"/>
    </source>
</evidence>
<keyword evidence="10" id="KW-1185">Reference proteome</keyword>
<dbReference type="PANTHER" id="PTHR43166:SF6">
    <property type="entry name" value="PHOSPHONATES IMPORT ATP-BINDING PROTEIN PHNC"/>
    <property type="match status" value="1"/>
</dbReference>
<evidence type="ECO:0000256" key="1">
    <source>
        <dbReference type="ARBA" id="ARBA00022448"/>
    </source>
</evidence>
<reference evidence="9 10" key="1">
    <citation type="submission" date="2023-12" db="EMBL/GenBank/DDBJ databases">
        <title>Baltic Sea Cyanobacteria.</title>
        <authorList>
            <person name="Delbaje E."/>
            <person name="Fewer D.P."/>
            <person name="Shishido T.K."/>
        </authorList>
    </citation>
    <scope>NUCLEOTIDE SEQUENCE [LARGE SCALE GENOMIC DNA]</scope>
    <source>
        <strain evidence="9 10">UHCC 0060</strain>
    </source>
</reference>
<keyword evidence="1" id="KW-0813">Transport</keyword>